<keyword evidence="5 8" id="KW-0328">Glycosyltransferase</keyword>
<protein>
    <recommendedName>
        <fullName evidence="8">Glycogen synthase</fullName>
        <ecNumber evidence="8">2.4.1.21</ecNumber>
    </recommendedName>
    <alternativeName>
        <fullName evidence="8">Starch [bacterial glycogen] synthase</fullName>
    </alternativeName>
</protein>
<evidence type="ECO:0000256" key="5">
    <source>
        <dbReference type="ARBA" id="ARBA00022676"/>
    </source>
</evidence>
<dbReference type="RefSeq" id="WP_048846963.1">
    <property type="nucleotide sequence ID" value="NZ_BAMW01000045.1"/>
</dbReference>
<accession>A0A252AYU4</accession>
<dbReference type="NCBIfam" id="NF001899">
    <property type="entry name" value="PRK00654.1-2"/>
    <property type="match status" value="1"/>
</dbReference>
<evidence type="ECO:0000313" key="12">
    <source>
        <dbReference type="EMBL" id="GEN02791.1"/>
    </source>
</evidence>
<dbReference type="PANTHER" id="PTHR45825:SF11">
    <property type="entry name" value="ALPHA AMYLASE DOMAIN-CONTAINING PROTEIN"/>
    <property type="match status" value="1"/>
</dbReference>
<dbReference type="PANTHER" id="PTHR45825">
    <property type="entry name" value="GRANULE-BOUND STARCH SYNTHASE 1, CHLOROPLASTIC/AMYLOPLASTIC"/>
    <property type="match status" value="1"/>
</dbReference>
<dbReference type="Gene3D" id="3.40.50.2000">
    <property type="entry name" value="Glycogen Phosphorylase B"/>
    <property type="match status" value="2"/>
</dbReference>
<feature type="domain" description="Glycosyl transferase family 1" evidence="9">
    <location>
        <begin position="299"/>
        <end position="452"/>
    </location>
</feature>
<evidence type="ECO:0000313" key="11">
    <source>
        <dbReference type="EMBL" id="GAN63975.1"/>
    </source>
</evidence>
<keyword evidence="14" id="KW-1185">Reference proteome</keyword>
<keyword evidence="7 8" id="KW-0320">Glycogen biosynthesis</keyword>
<reference evidence="11 14" key="1">
    <citation type="submission" date="2012-11" db="EMBL/GenBank/DDBJ databases">
        <title>Whole genome sequence of Acetobacter indonesiensis 5H-1.</title>
        <authorList>
            <person name="Azuma Y."/>
            <person name="Higashiura N."/>
            <person name="Hirakawa H."/>
            <person name="Matsushita K."/>
        </authorList>
    </citation>
    <scope>NUCLEOTIDE SEQUENCE [LARGE SCALE GENOMIC DNA]</scope>
    <source>
        <strain evidence="11 14">5H-1</strain>
    </source>
</reference>
<dbReference type="GO" id="GO:0005978">
    <property type="term" value="P:glycogen biosynthetic process"/>
    <property type="evidence" value="ECO:0007669"/>
    <property type="project" value="UniProtKB-UniRule"/>
</dbReference>
<dbReference type="Pfam" id="PF00534">
    <property type="entry name" value="Glycos_transf_1"/>
    <property type="match status" value="1"/>
</dbReference>
<dbReference type="AlphaFoldDB" id="A0A252AYU4"/>
<comment type="similarity">
    <text evidence="4 8">Belongs to the glycosyltransferase 1 family. Bacterial/plant glycogen synthase subfamily.</text>
</comment>
<reference evidence="15" key="3">
    <citation type="submission" date="2014-06" db="EMBL/GenBank/DDBJ databases">
        <authorList>
            <person name="Winans N.J."/>
            <person name="Newell P.D."/>
            <person name="Douglas A.E."/>
        </authorList>
    </citation>
    <scope>NUCLEOTIDE SEQUENCE [LARGE SCALE GENOMIC DNA]</scope>
</reference>
<dbReference type="CDD" id="cd03791">
    <property type="entry name" value="GT5_Glycogen_synthase_DULL1-like"/>
    <property type="match status" value="1"/>
</dbReference>
<reference evidence="12 16" key="4">
    <citation type="submission" date="2019-07" db="EMBL/GenBank/DDBJ databases">
        <title>Whole genome shotgun sequence of Acetobacter indonesiensis NBRC 16471.</title>
        <authorList>
            <person name="Hosoyama A."/>
            <person name="Uohara A."/>
            <person name="Ohji S."/>
            <person name="Ichikawa N."/>
        </authorList>
    </citation>
    <scope>NUCLEOTIDE SEQUENCE [LARGE SCALE GENOMIC DNA]</scope>
    <source>
        <strain evidence="12 16">NBRC 16471</strain>
    </source>
</reference>
<proteinExistence type="inferred from homology"/>
<dbReference type="InterPro" id="IPR011835">
    <property type="entry name" value="GS/SS"/>
</dbReference>
<evidence type="ECO:0000259" key="9">
    <source>
        <dbReference type="Pfam" id="PF00534"/>
    </source>
</evidence>
<dbReference type="InterPro" id="IPR013534">
    <property type="entry name" value="Starch_synth_cat_dom"/>
</dbReference>
<keyword evidence="6 8" id="KW-0808">Transferase</keyword>
<dbReference type="Proteomes" id="UP000321104">
    <property type="component" value="Unassembled WGS sequence"/>
</dbReference>
<feature type="binding site" evidence="8">
    <location>
        <position position="25"/>
    </location>
    <ligand>
        <name>ADP-alpha-D-glucose</name>
        <dbReference type="ChEBI" id="CHEBI:57498"/>
    </ligand>
</feature>
<dbReference type="Proteomes" id="UP000194641">
    <property type="component" value="Unassembled WGS sequence"/>
</dbReference>
<dbReference type="NCBIfam" id="TIGR02095">
    <property type="entry name" value="glgA"/>
    <property type="match status" value="1"/>
</dbReference>
<dbReference type="SUPFAM" id="SSF53756">
    <property type="entry name" value="UDP-Glycosyltransferase/glycogen phosphorylase"/>
    <property type="match status" value="1"/>
</dbReference>
<name>A0A252AYU4_9PROT</name>
<feature type="domain" description="Starch synthase catalytic" evidence="10">
    <location>
        <begin position="13"/>
        <end position="246"/>
    </location>
</feature>
<dbReference type="InterPro" id="IPR001296">
    <property type="entry name" value="Glyco_trans_1"/>
</dbReference>
<dbReference type="EC" id="2.4.1.21" evidence="8"/>
<evidence type="ECO:0000313" key="14">
    <source>
        <dbReference type="Proteomes" id="UP000032673"/>
    </source>
</evidence>
<evidence type="ECO:0000256" key="2">
    <source>
        <dbReference type="ARBA" id="ARBA00002764"/>
    </source>
</evidence>
<comment type="caution">
    <text evidence="13">The sequence shown here is derived from an EMBL/GenBank/DDBJ whole genome shotgun (WGS) entry which is preliminary data.</text>
</comment>
<comment type="pathway">
    <text evidence="3 8">Glycan biosynthesis; glycogen biosynthesis.</text>
</comment>
<dbReference type="Pfam" id="PF08323">
    <property type="entry name" value="Glyco_transf_5"/>
    <property type="match status" value="1"/>
</dbReference>
<dbReference type="EMBL" id="BAMW01000045">
    <property type="protein sequence ID" value="GAN63975.1"/>
    <property type="molecule type" value="Genomic_DNA"/>
</dbReference>
<evidence type="ECO:0000256" key="3">
    <source>
        <dbReference type="ARBA" id="ARBA00004964"/>
    </source>
</evidence>
<sequence length="531" mass="57953">MQQIFQNKMELDVLSVASEFFPLVKTGGLGDVTGALPAALEPEGIRVKTLLPGYPAVMAALKEGTVVGDTIDLEELGHKVKIHQALINGAFLFIIDYPDFYLRPGSPYMNQGGLSWEDNGLRFALLSRIAARIACGAVSSYRPDLVLAHDWPAGLTAAYLHFEAGQTPPVVQTLHNIAFQGRFSVSELSNFGLPPESFDREGVEFHGDIGFLKAGLYYAKWLVAVSPSYAREIQTPGYGMGLEGLLYDKRSCLSGILNGVDTSVWNPATDKDIHFPYKSGHILTRRSNKAAFQAEFGLARDADALLIGVVSRLTDQKGIDLLAEAMPTLMQQNKSLQCVVVGGGDQQIERQLGNLARRFPGRFACNLQYSEPLGHRTQASADVIFVPSRFEPCGLTQLYALRYGAVPVVSRVGGLADTIIDANAAALSAGCATGFVFEPHGSKAIIEIMQRVCDVFSDNALWSQLQRNGSLQDVSWQRPAAQYATLFRKLVTKYRPEEAEVLPFHGRALSRQRIIARCPPYNGGPDRSVSC</sequence>
<dbReference type="GO" id="GO:0009011">
    <property type="term" value="F:alpha-1,4-glucan glucosyltransferase (ADP-glucose donor) activity"/>
    <property type="evidence" value="ECO:0007669"/>
    <property type="project" value="UniProtKB-UniRule"/>
</dbReference>
<reference evidence="13" key="2">
    <citation type="submission" date="2014-06" db="EMBL/GenBank/DDBJ databases">
        <authorList>
            <person name="Ju J."/>
            <person name="Zhang J."/>
        </authorList>
    </citation>
    <scope>NUCLEOTIDE SEQUENCE [LARGE SCALE GENOMIC DNA]</scope>
    <source>
        <strain evidence="13">DmL_051</strain>
    </source>
</reference>
<organism evidence="13 15">
    <name type="scientific">Acetobacter indonesiensis</name>
    <dbReference type="NCBI Taxonomy" id="104101"/>
    <lineage>
        <taxon>Bacteria</taxon>
        <taxon>Pseudomonadati</taxon>
        <taxon>Pseudomonadota</taxon>
        <taxon>Alphaproteobacteria</taxon>
        <taxon>Acetobacterales</taxon>
        <taxon>Acetobacteraceae</taxon>
        <taxon>Acetobacter</taxon>
    </lineage>
</organism>
<evidence type="ECO:0000313" key="16">
    <source>
        <dbReference type="Proteomes" id="UP000321104"/>
    </source>
</evidence>
<evidence type="ECO:0000256" key="6">
    <source>
        <dbReference type="ARBA" id="ARBA00022679"/>
    </source>
</evidence>
<evidence type="ECO:0000256" key="1">
    <source>
        <dbReference type="ARBA" id="ARBA00001478"/>
    </source>
</evidence>
<evidence type="ECO:0000256" key="4">
    <source>
        <dbReference type="ARBA" id="ARBA00010281"/>
    </source>
</evidence>
<dbReference type="HAMAP" id="MF_00484">
    <property type="entry name" value="Glycogen_synth"/>
    <property type="match status" value="1"/>
</dbReference>
<evidence type="ECO:0000259" key="10">
    <source>
        <dbReference type="Pfam" id="PF08323"/>
    </source>
</evidence>
<dbReference type="EMBL" id="JOPA01000001">
    <property type="protein sequence ID" value="OUI97082.1"/>
    <property type="molecule type" value="Genomic_DNA"/>
</dbReference>
<gene>
    <name evidence="12" type="primary">glgA2</name>
    <name evidence="8" type="synonym">glgA</name>
    <name evidence="11" type="ORF">Abin_047_229</name>
    <name evidence="12" type="ORF">AIN02nite_08160</name>
    <name evidence="13" type="ORF">HK17_00290</name>
</gene>
<evidence type="ECO:0000313" key="15">
    <source>
        <dbReference type="Proteomes" id="UP000194641"/>
    </source>
</evidence>
<comment type="function">
    <text evidence="2 8">Synthesizes alpha-1,4-glucan chains using ADP-glucose.</text>
</comment>
<dbReference type="EMBL" id="BJXQ01000003">
    <property type="protein sequence ID" value="GEN02791.1"/>
    <property type="molecule type" value="Genomic_DNA"/>
</dbReference>
<evidence type="ECO:0000256" key="7">
    <source>
        <dbReference type="ARBA" id="ARBA00023056"/>
    </source>
</evidence>
<dbReference type="Proteomes" id="UP000032673">
    <property type="component" value="Unassembled WGS sequence"/>
</dbReference>
<dbReference type="GO" id="GO:0004373">
    <property type="term" value="F:alpha-1,4-glucan glucosyltransferase (UDP-glucose donor) activity"/>
    <property type="evidence" value="ECO:0007669"/>
    <property type="project" value="InterPro"/>
</dbReference>
<evidence type="ECO:0000256" key="8">
    <source>
        <dbReference type="HAMAP-Rule" id="MF_00484"/>
    </source>
</evidence>
<dbReference type="GO" id="GO:0005829">
    <property type="term" value="C:cytosol"/>
    <property type="evidence" value="ECO:0007669"/>
    <property type="project" value="TreeGrafter"/>
</dbReference>
<evidence type="ECO:0000313" key="13">
    <source>
        <dbReference type="EMBL" id="OUI97082.1"/>
    </source>
</evidence>
<dbReference type="UniPathway" id="UPA00164"/>
<comment type="catalytic activity">
    <reaction evidence="1 8">
        <text>[(1-&gt;4)-alpha-D-glucosyl](n) + ADP-alpha-D-glucose = [(1-&gt;4)-alpha-D-glucosyl](n+1) + ADP + H(+)</text>
        <dbReference type="Rhea" id="RHEA:18189"/>
        <dbReference type="Rhea" id="RHEA-COMP:9584"/>
        <dbReference type="Rhea" id="RHEA-COMP:9587"/>
        <dbReference type="ChEBI" id="CHEBI:15378"/>
        <dbReference type="ChEBI" id="CHEBI:15444"/>
        <dbReference type="ChEBI" id="CHEBI:57498"/>
        <dbReference type="ChEBI" id="CHEBI:456216"/>
        <dbReference type="EC" id="2.4.1.21"/>
    </reaction>
</comment>